<dbReference type="Gene3D" id="3.10.20.90">
    <property type="entry name" value="Phosphatidylinositol 3-kinase Catalytic Subunit, Chain A, domain 1"/>
    <property type="match status" value="1"/>
</dbReference>
<dbReference type="Pfam" id="PF00240">
    <property type="entry name" value="ubiquitin"/>
    <property type="match status" value="1"/>
</dbReference>
<feature type="compositionally biased region" description="Acidic residues" evidence="1">
    <location>
        <begin position="237"/>
        <end position="254"/>
    </location>
</feature>
<feature type="compositionally biased region" description="Acidic residues" evidence="1">
    <location>
        <begin position="156"/>
        <end position="183"/>
    </location>
</feature>
<accession>A0A6P4YJ33</accession>
<feature type="compositionally biased region" description="Acidic residues" evidence="1">
    <location>
        <begin position="135"/>
        <end position="149"/>
    </location>
</feature>
<evidence type="ECO:0000313" key="3">
    <source>
        <dbReference type="Proteomes" id="UP000515135"/>
    </source>
</evidence>
<evidence type="ECO:0000256" key="1">
    <source>
        <dbReference type="SAM" id="MobiDB-lite"/>
    </source>
</evidence>
<feature type="compositionally biased region" description="Low complexity" evidence="1">
    <location>
        <begin position="102"/>
        <end position="115"/>
    </location>
</feature>
<keyword evidence="3" id="KW-1185">Reference proteome</keyword>
<dbReference type="GeneID" id="109464510"/>
<dbReference type="OrthoDB" id="428577at2759"/>
<dbReference type="KEGG" id="bbel:109464510"/>
<dbReference type="PROSITE" id="PS50053">
    <property type="entry name" value="UBIQUITIN_2"/>
    <property type="match status" value="1"/>
</dbReference>
<protein>
    <submittedName>
        <fullName evidence="4">Acidic repeat-containing protein-like</fullName>
    </submittedName>
</protein>
<organism evidence="3 4">
    <name type="scientific">Branchiostoma belcheri</name>
    <name type="common">Amphioxus</name>
    <dbReference type="NCBI Taxonomy" id="7741"/>
    <lineage>
        <taxon>Eukaryota</taxon>
        <taxon>Metazoa</taxon>
        <taxon>Chordata</taxon>
        <taxon>Cephalochordata</taxon>
        <taxon>Leptocardii</taxon>
        <taxon>Amphioxiformes</taxon>
        <taxon>Branchiostomatidae</taxon>
        <taxon>Branchiostoma</taxon>
    </lineage>
</organism>
<reference evidence="4" key="1">
    <citation type="submission" date="2025-08" db="UniProtKB">
        <authorList>
            <consortium name="RefSeq"/>
        </authorList>
    </citation>
    <scope>IDENTIFICATION</scope>
    <source>
        <tissue evidence="4">Gonad</tissue>
    </source>
</reference>
<feature type="compositionally biased region" description="Low complexity" evidence="1">
    <location>
        <begin position="213"/>
        <end position="225"/>
    </location>
</feature>
<dbReference type="Proteomes" id="UP000515135">
    <property type="component" value="Unplaced"/>
</dbReference>
<feature type="domain" description="Ubiquitin-like" evidence="2">
    <location>
        <begin position="8"/>
        <end position="81"/>
    </location>
</feature>
<dbReference type="AlphaFoldDB" id="A0A6P4YJ33"/>
<proteinExistence type="predicted"/>
<name>A0A6P4YJ33_BRABE</name>
<dbReference type="PANTHER" id="PTHR10666">
    <property type="entry name" value="UBIQUITIN"/>
    <property type="match status" value="1"/>
</dbReference>
<dbReference type="InterPro" id="IPR029071">
    <property type="entry name" value="Ubiquitin-like_domsf"/>
</dbReference>
<sequence>MELIDSHFVKTVGPDTYTTVLQDATVDELINKISKMNKIPPKTQRILYASKQLQYGQGKYLSDYHLQNESNLFVVLRLPGGGNTNSGMSGIASRYPDIGNTNTGANNIGGNNTRGNTEDSNTGDDDTHDLPCMSGDDDTEDSNTEDNDTDLFGAPGDDDTDLFGVPGDDDTDLFGAPGDDDTDDNNHGDDDTESAGIVSSSVSKSDDTDDNNSTDSNTGGNNTLSSPPPQNRKQLDEDVETTDAPDMISWEDDPNTPRAKMSCGHAITPETLTTYCKSLLR</sequence>
<evidence type="ECO:0000313" key="4">
    <source>
        <dbReference type="RefSeq" id="XP_019617076.1"/>
    </source>
</evidence>
<dbReference type="InterPro" id="IPR050158">
    <property type="entry name" value="Ubiquitin_ubiquitin-like"/>
</dbReference>
<evidence type="ECO:0000259" key="2">
    <source>
        <dbReference type="PROSITE" id="PS50053"/>
    </source>
</evidence>
<dbReference type="RefSeq" id="XP_019617076.1">
    <property type="nucleotide sequence ID" value="XM_019761517.1"/>
</dbReference>
<feature type="region of interest" description="Disordered" evidence="1">
    <location>
        <begin position="102"/>
        <end position="262"/>
    </location>
</feature>
<gene>
    <name evidence="4" type="primary">LOC109464510</name>
</gene>
<dbReference type="SUPFAM" id="SSF54236">
    <property type="entry name" value="Ubiquitin-like"/>
    <property type="match status" value="1"/>
</dbReference>
<dbReference type="InterPro" id="IPR000626">
    <property type="entry name" value="Ubiquitin-like_dom"/>
</dbReference>